<feature type="transmembrane region" description="Helical" evidence="2">
    <location>
        <begin position="511"/>
        <end position="529"/>
    </location>
</feature>
<keyword evidence="2" id="KW-0472">Membrane</keyword>
<dbReference type="PANTHER" id="PTHR34502">
    <property type="entry name" value="DUF6594 DOMAIN-CONTAINING PROTEIN-RELATED"/>
    <property type="match status" value="1"/>
</dbReference>
<dbReference type="Proteomes" id="UP001408356">
    <property type="component" value="Unassembled WGS sequence"/>
</dbReference>
<feature type="compositionally biased region" description="Basic residues" evidence="1">
    <location>
        <begin position="151"/>
        <end position="160"/>
    </location>
</feature>
<sequence length="587" mass="64261">MDTTVFLDEGDGNAGPFLGFPERPRSVQDDAPIAARLERDESRGRKKTHQRSVTAVRVSDVIHPEETRRDSTGPNGVVTDHASESPPDEAIGKGQLVTETYLEPDVELPHRSVSPAIVPDATSVANETNESESESGSSSTVTESSYERRGSRVKRDRKSKGSPSTKLDAFKYLDPDSPTISQEAIRASFDDASAYRSSMSPMSTSPSSRSTASSSRSIPYSDGLSEAADHDTDRSTSPEQSPANRGLPLRSAFSSNRRHRSYGTPEMPRGKADLPHISPKVLSSRISGQAPAQPHIKHLPRAEKLPLTGYEQLATQLAGQDSDRSGPRLRPMYRRFEILNHRLLLHLQDELCELEEQLHRLDTTDTQTRRVKNCILPASRRAEALSGGELQWHRTDVLGKIGFKLEQYNRILSSFKSTECLESPTMADVHEYRGYLATHALIAETETHFLDQSEDLVCLDETSESSDNDEDTAGTPMPRQEPILASPGSRASSFQHNSLNQNEKDNVADRALVPINFAMVTAVVIPTLSFSLIPGYLSRMVVVILVGLGVVGALLQTQEVGTYATKHVYICAGAYGAVMAVIAGVCR</sequence>
<feature type="transmembrane region" description="Helical" evidence="2">
    <location>
        <begin position="536"/>
        <end position="555"/>
    </location>
</feature>
<feature type="compositionally biased region" description="Low complexity" evidence="1">
    <location>
        <begin position="122"/>
        <end position="144"/>
    </location>
</feature>
<name>A0ABR2VD18_9PEZI</name>
<comment type="caution">
    <text evidence="4">The sequence shown here is derived from an EMBL/GenBank/DDBJ whole genome shotgun (WGS) entry which is preliminary data.</text>
</comment>
<dbReference type="EMBL" id="JARVKF010000031">
    <property type="protein sequence ID" value="KAK9424788.1"/>
    <property type="molecule type" value="Genomic_DNA"/>
</dbReference>
<evidence type="ECO:0000313" key="5">
    <source>
        <dbReference type="Proteomes" id="UP001408356"/>
    </source>
</evidence>
<keyword evidence="2" id="KW-0812">Transmembrane</keyword>
<feature type="transmembrane region" description="Helical" evidence="2">
    <location>
        <begin position="567"/>
        <end position="586"/>
    </location>
</feature>
<keyword evidence="5" id="KW-1185">Reference proteome</keyword>
<dbReference type="PANTHER" id="PTHR34502:SF6">
    <property type="entry name" value="DUF6594 DOMAIN-CONTAINING PROTEIN"/>
    <property type="match status" value="1"/>
</dbReference>
<organism evidence="4 5">
    <name type="scientific">Seiridium unicorne</name>
    <dbReference type="NCBI Taxonomy" id="138068"/>
    <lineage>
        <taxon>Eukaryota</taxon>
        <taxon>Fungi</taxon>
        <taxon>Dikarya</taxon>
        <taxon>Ascomycota</taxon>
        <taxon>Pezizomycotina</taxon>
        <taxon>Sordariomycetes</taxon>
        <taxon>Xylariomycetidae</taxon>
        <taxon>Amphisphaeriales</taxon>
        <taxon>Sporocadaceae</taxon>
        <taxon>Seiridium</taxon>
    </lineage>
</organism>
<dbReference type="InterPro" id="IPR046529">
    <property type="entry name" value="DUF6594"/>
</dbReference>
<proteinExistence type="predicted"/>
<feature type="compositionally biased region" description="Polar residues" evidence="1">
    <location>
        <begin position="489"/>
        <end position="500"/>
    </location>
</feature>
<feature type="compositionally biased region" description="Basic and acidic residues" evidence="1">
    <location>
        <begin position="60"/>
        <end position="71"/>
    </location>
</feature>
<feature type="compositionally biased region" description="Acidic residues" evidence="1">
    <location>
        <begin position="461"/>
        <end position="472"/>
    </location>
</feature>
<gene>
    <name evidence="4" type="ORF">SUNI508_13441</name>
</gene>
<evidence type="ECO:0000313" key="4">
    <source>
        <dbReference type="EMBL" id="KAK9424788.1"/>
    </source>
</evidence>
<protein>
    <recommendedName>
        <fullName evidence="3">DUF6594 domain-containing protein</fullName>
    </recommendedName>
</protein>
<feature type="compositionally biased region" description="Basic and acidic residues" evidence="1">
    <location>
        <begin position="227"/>
        <end position="236"/>
    </location>
</feature>
<feature type="region of interest" description="Disordered" evidence="1">
    <location>
        <begin position="461"/>
        <end position="500"/>
    </location>
</feature>
<evidence type="ECO:0000259" key="3">
    <source>
        <dbReference type="Pfam" id="PF20237"/>
    </source>
</evidence>
<feature type="domain" description="DUF6594" evidence="3">
    <location>
        <begin position="310"/>
        <end position="580"/>
    </location>
</feature>
<evidence type="ECO:0000256" key="1">
    <source>
        <dbReference type="SAM" id="MobiDB-lite"/>
    </source>
</evidence>
<keyword evidence="2" id="KW-1133">Transmembrane helix</keyword>
<feature type="compositionally biased region" description="Low complexity" evidence="1">
    <location>
        <begin position="192"/>
        <end position="221"/>
    </location>
</feature>
<dbReference type="Pfam" id="PF20237">
    <property type="entry name" value="DUF6594"/>
    <property type="match status" value="1"/>
</dbReference>
<evidence type="ECO:0000256" key="2">
    <source>
        <dbReference type="SAM" id="Phobius"/>
    </source>
</evidence>
<feature type="region of interest" description="Disordered" evidence="1">
    <location>
        <begin position="1"/>
        <end position="276"/>
    </location>
</feature>
<accession>A0ABR2VD18</accession>
<reference evidence="4 5" key="1">
    <citation type="journal article" date="2024" name="J. Plant Pathol.">
        <title>Sequence and assembly of the genome of Seiridium unicorne, isolate CBS 538.82, causal agent of cypress canker disease.</title>
        <authorList>
            <person name="Scali E."/>
            <person name="Rocca G.D."/>
            <person name="Danti R."/>
            <person name="Garbelotto M."/>
            <person name="Barberini S."/>
            <person name="Baroncelli R."/>
            <person name="Emiliani G."/>
        </authorList>
    </citation>
    <scope>NUCLEOTIDE SEQUENCE [LARGE SCALE GENOMIC DNA]</scope>
    <source>
        <strain evidence="4 5">BM-138-508</strain>
    </source>
</reference>